<accession>A0ABS4QMJ3</accession>
<dbReference type="SUPFAM" id="SSF55060">
    <property type="entry name" value="GHMP Kinase, C-terminal domain"/>
    <property type="match status" value="1"/>
</dbReference>
<organism evidence="11 12">
    <name type="scientific">Nocardia goodfellowii</name>
    <dbReference type="NCBI Taxonomy" id="882446"/>
    <lineage>
        <taxon>Bacteria</taxon>
        <taxon>Bacillati</taxon>
        <taxon>Actinomycetota</taxon>
        <taxon>Actinomycetes</taxon>
        <taxon>Mycobacteriales</taxon>
        <taxon>Nocardiaceae</taxon>
        <taxon>Nocardia</taxon>
    </lineage>
</organism>
<evidence type="ECO:0000259" key="9">
    <source>
        <dbReference type="Pfam" id="PF08544"/>
    </source>
</evidence>
<dbReference type="EC" id="2.7.1.6" evidence="7"/>
<evidence type="ECO:0000256" key="3">
    <source>
        <dbReference type="ARBA" id="ARBA00022741"/>
    </source>
</evidence>
<keyword evidence="6" id="KW-0299">Galactose metabolism</keyword>
<dbReference type="Proteomes" id="UP001519325">
    <property type="component" value="Unassembled WGS sequence"/>
</dbReference>
<dbReference type="GO" id="GO:0004335">
    <property type="term" value="F:galactokinase activity"/>
    <property type="evidence" value="ECO:0007669"/>
    <property type="project" value="UniProtKB-EC"/>
</dbReference>
<dbReference type="NCBIfam" id="TIGR00131">
    <property type="entry name" value="gal_kin"/>
    <property type="match status" value="1"/>
</dbReference>
<sequence length="382" mass="40143">MSQLSEGASMDVPAMSAGGIWAAPGRVNIIGEHTDYNGGYCLPMALPQVVRCTAMPRTDGLVRVSSQQHPGERIDVPVPELAESPVEGWARYPLGVVHEYHRRGHRIPGVDLELDGSVPIGAGLSSSAAIECSVAIALRDLFGLPVSEADLIDIANKAENDYVGAPTGTLDQTASIRCTAGHALFLDAGTGETSQVPFDLAAARLALLIVDTNTPHALVDGEYARRRRECEAAAAELGVSKLREITDIRALSALTDPVLRRRARHVVSENARVLAVVEALRNGGDPRAIGPILTAAHASLRDDFMVSTAQLDTAVEAALDAGAHGARMVGGGFGGSIIALVDANATDRVVAEVEKRFQAAYFAEPRAFVAVPSAGARRVDQG</sequence>
<dbReference type="PANTHER" id="PTHR10457">
    <property type="entry name" value="MEVALONATE KINASE/GALACTOKINASE"/>
    <property type="match status" value="1"/>
</dbReference>
<evidence type="ECO:0000256" key="6">
    <source>
        <dbReference type="ARBA" id="ARBA00023144"/>
    </source>
</evidence>
<name>A0ABS4QMJ3_9NOCA</name>
<evidence type="ECO:0000256" key="2">
    <source>
        <dbReference type="ARBA" id="ARBA00022679"/>
    </source>
</evidence>
<dbReference type="InterPro" id="IPR006203">
    <property type="entry name" value="GHMP_knse_ATP-bd_CS"/>
</dbReference>
<keyword evidence="6" id="KW-0119">Carbohydrate metabolism</keyword>
<dbReference type="Gene3D" id="3.30.230.10">
    <property type="match status" value="1"/>
</dbReference>
<dbReference type="PRINTS" id="PR00473">
    <property type="entry name" value="GALCTOKINASE"/>
</dbReference>
<gene>
    <name evidence="11" type="ORF">BJ987_005813</name>
</gene>
<keyword evidence="4" id="KW-0418">Kinase</keyword>
<dbReference type="InterPro" id="IPR020568">
    <property type="entry name" value="Ribosomal_Su5_D2-typ_SF"/>
</dbReference>
<comment type="caution">
    <text evidence="11">The sequence shown here is derived from an EMBL/GenBank/DDBJ whole genome shotgun (WGS) entry which is preliminary data.</text>
</comment>
<dbReference type="PANTHER" id="PTHR10457:SF7">
    <property type="entry name" value="GALACTOKINASE-RELATED"/>
    <property type="match status" value="1"/>
</dbReference>
<evidence type="ECO:0000259" key="8">
    <source>
        <dbReference type="Pfam" id="PF00288"/>
    </source>
</evidence>
<dbReference type="InterPro" id="IPR006206">
    <property type="entry name" value="Mevalonate/galactokinase"/>
</dbReference>
<keyword evidence="12" id="KW-1185">Reference proteome</keyword>
<dbReference type="InterPro" id="IPR000705">
    <property type="entry name" value="Galactokinase"/>
</dbReference>
<dbReference type="PROSITE" id="PS00106">
    <property type="entry name" value="GALACTOKINASE"/>
    <property type="match status" value="1"/>
</dbReference>
<dbReference type="InterPro" id="IPR019741">
    <property type="entry name" value="Galactokinase_CS"/>
</dbReference>
<evidence type="ECO:0000259" key="10">
    <source>
        <dbReference type="Pfam" id="PF10509"/>
    </source>
</evidence>
<dbReference type="InterPro" id="IPR006204">
    <property type="entry name" value="GHMP_kinase_N_dom"/>
</dbReference>
<dbReference type="Pfam" id="PF08544">
    <property type="entry name" value="GHMP_kinases_C"/>
    <property type="match status" value="1"/>
</dbReference>
<proteinExistence type="inferred from homology"/>
<feature type="domain" description="GHMP kinase N-terminal" evidence="8">
    <location>
        <begin position="93"/>
        <end position="176"/>
    </location>
</feature>
<evidence type="ECO:0000256" key="1">
    <source>
        <dbReference type="ARBA" id="ARBA00006566"/>
    </source>
</evidence>
<dbReference type="InterPro" id="IPR036554">
    <property type="entry name" value="GHMP_kinase_C_sf"/>
</dbReference>
<evidence type="ECO:0000256" key="5">
    <source>
        <dbReference type="ARBA" id="ARBA00022840"/>
    </source>
</evidence>
<dbReference type="InterPro" id="IPR013750">
    <property type="entry name" value="GHMP_kinase_C_dom"/>
</dbReference>
<evidence type="ECO:0000256" key="4">
    <source>
        <dbReference type="ARBA" id="ARBA00022777"/>
    </source>
</evidence>
<comment type="similarity">
    <text evidence="1">Belongs to the GHMP kinase family. GalK subfamily.</text>
</comment>
<dbReference type="InterPro" id="IPR014721">
    <property type="entry name" value="Ribsml_uS5_D2-typ_fold_subgr"/>
</dbReference>
<dbReference type="EMBL" id="JAGGMR010000001">
    <property type="protein sequence ID" value="MBP2192912.1"/>
    <property type="molecule type" value="Genomic_DNA"/>
</dbReference>
<dbReference type="Pfam" id="PF10509">
    <property type="entry name" value="GalKase_gal_bdg"/>
    <property type="match status" value="1"/>
</dbReference>
<dbReference type="Gene3D" id="3.30.70.890">
    <property type="entry name" value="GHMP kinase, C-terminal domain"/>
    <property type="match status" value="1"/>
</dbReference>
<dbReference type="Pfam" id="PF00288">
    <property type="entry name" value="GHMP_kinases_N"/>
    <property type="match status" value="1"/>
</dbReference>
<dbReference type="PROSITE" id="PS00627">
    <property type="entry name" value="GHMP_KINASES_ATP"/>
    <property type="match status" value="1"/>
</dbReference>
<keyword evidence="2 11" id="KW-0808">Transferase</keyword>
<feature type="domain" description="GHMP kinase C-terminal" evidence="9">
    <location>
        <begin position="277"/>
        <end position="357"/>
    </location>
</feature>
<keyword evidence="5" id="KW-0067">ATP-binding</keyword>
<dbReference type="SUPFAM" id="SSF54211">
    <property type="entry name" value="Ribosomal protein S5 domain 2-like"/>
    <property type="match status" value="1"/>
</dbReference>
<dbReference type="InterPro" id="IPR019539">
    <property type="entry name" value="GalKase_N"/>
</dbReference>
<dbReference type="PRINTS" id="PR00959">
    <property type="entry name" value="MEVGALKINASE"/>
</dbReference>
<dbReference type="PIRSF" id="PIRSF000530">
    <property type="entry name" value="Galactokinase"/>
    <property type="match status" value="1"/>
</dbReference>
<protein>
    <recommendedName>
        <fullName evidence="7">Galactokinase</fullName>
        <ecNumber evidence="7">2.7.1.6</ecNumber>
    </recommendedName>
</protein>
<evidence type="ECO:0000256" key="7">
    <source>
        <dbReference type="NCBIfam" id="TIGR00131"/>
    </source>
</evidence>
<reference evidence="11 12" key="1">
    <citation type="submission" date="2021-03" db="EMBL/GenBank/DDBJ databases">
        <title>Sequencing the genomes of 1000 actinobacteria strains.</title>
        <authorList>
            <person name="Klenk H.-P."/>
        </authorList>
    </citation>
    <scope>NUCLEOTIDE SEQUENCE [LARGE SCALE GENOMIC DNA]</scope>
    <source>
        <strain evidence="11 12">DSM 45516</strain>
    </source>
</reference>
<evidence type="ECO:0000313" key="11">
    <source>
        <dbReference type="EMBL" id="MBP2192912.1"/>
    </source>
</evidence>
<keyword evidence="3" id="KW-0547">Nucleotide-binding</keyword>
<feature type="domain" description="Galactokinase N-terminal" evidence="10">
    <location>
        <begin position="19"/>
        <end position="53"/>
    </location>
</feature>
<evidence type="ECO:0000313" key="12">
    <source>
        <dbReference type="Proteomes" id="UP001519325"/>
    </source>
</evidence>